<name>A0ACC6QT54_9ACTN</name>
<comment type="caution">
    <text evidence="1">The sequence shown here is derived from an EMBL/GenBank/DDBJ whole genome shotgun (WGS) entry which is preliminary data.</text>
</comment>
<sequence>MSVREGQHLVRTIEVGPHRLTADASEPFGTDAAPTPTELVLAALGSCTSMAVRGYANRHGFQLQSVDVDVRVDPPNGPRQQIVRSIRLVGDLEEEQTEKLLAAAGRCPVHRLLTESVTVVTQPTILAASHRSADPELSA</sequence>
<organism evidence="1 2">
    <name type="scientific">Streptomyces pratisoli</name>
    <dbReference type="NCBI Taxonomy" id="3139917"/>
    <lineage>
        <taxon>Bacteria</taxon>
        <taxon>Bacillati</taxon>
        <taxon>Actinomycetota</taxon>
        <taxon>Actinomycetes</taxon>
        <taxon>Kitasatosporales</taxon>
        <taxon>Streptomycetaceae</taxon>
        <taxon>Streptomyces</taxon>
    </lineage>
</organism>
<accession>A0ACC6QT54</accession>
<reference evidence="1" key="1">
    <citation type="submission" date="2024-03" db="EMBL/GenBank/DDBJ databases">
        <title>Novel Streptomyces species of biotechnological and ecological value are a feature of Machair soil.</title>
        <authorList>
            <person name="Prole J.R."/>
            <person name="Goodfellow M."/>
            <person name="Allenby N."/>
            <person name="Ward A.C."/>
        </authorList>
    </citation>
    <scope>NUCLEOTIDE SEQUENCE</scope>
    <source>
        <strain evidence="1">MS1.AVA.4</strain>
    </source>
</reference>
<dbReference type="Proteomes" id="UP001375539">
    <property type="component" value="Unassembled WGS sequence"/>
</dbReference>
<evidence type="ECO:0000313" key="1">
    <source>
        <dbReference type="EMBL" id="MEJ8661539.1"/>
    </source>
</evidence>
<proteinExistence type="predicted"/>
<gene>
    <name evidence="1" type="ORF">WKI58_34375</name>
</gene>
<keyword evidence="2" id="KW-1185">Reference proteome</keyword>
<evidence type="ECO:0000313" key="2">
    <source>
        <dbReference type="Proteomes" id="UP001375539"/>
    </source>
</evidence>
<protein>
    <submittedName>
        <fullName evidence="1">OsmC family protein</fullName>
    </submittedName>
</protein>
<dbReference type="EMBL" id="JBBKAI010000002">
    <property type="protein sequence ID" value="MEJ8661539.1"/>
    <property type="molecule type" value="Genomic_DNA"/>
</dbReference>